<dbReference type="Pfam" id="PF00535">
    <property type="entry name" value="Glycos_transf_2"/>
    <property type="match status" value="1"/>
</dbReference>
<evidence type="ECO:0000313" key="4">
    <source>
        <dbReference type="EMBL" id="ALD66004.1"/>
    </source>
</evidence>
<feature type="domain" description="Glycosyltransferase 2-like" evidence="3">
    <location>
        <begin position="13"/>
        <end position="112"/>
    </location>
</feature>
<dbReference type="KEGG" id="scj:SCANT_v1c00940"/>
<dbReference type="AlphaFoldDB" id="A0A0M3SJ25"/>
<dbReference type="OrthoDB" id="387866at2"/>
<proteinExistence type="predicted"/>
<keyword evidence="5" id="KW-1185">Reference proteome</keyword>
<evidence type="ECO:0000259" key="3">
    <source>
        <dbReference type="Pfam" id="PF00535"/>
    </source>
</evidence>
<protein>
    <submittedName>
        <fullName evidence="4">Glycosyltransferase</fullName>
    </submittedName>
</protein>
<dbReference type="PANTHER" id="PTHR22916:SF51">
    <property type="entry name" value="GLYCOSYLTRANSFERASE EPSH-RELATED"/>
    <property type="match status" value="1"/>
</dbReference>
<gene>
    <name evidence="4" type="primary">cps</name>
    <name evidence="4" type="ORF">SCANT_v1c00940</name>
</gene>
<dbReference type="Gene3D" id="3.90.550.10">
    <property type="entry name" value="Spore Coat Polysaccharide Biosynthesis Protein SpsA, Chain A"/>
    <property type="match status" value="1"/>
</dbReference>
<dbReference type="RefSeq" id="WP_053945782.1">
    <property type="nucleotide sequence ID" value="NZ_CP012622.1"/>
</dbReference>
<keyword evidence="2 4" id="KW-0808">Transferase</keyword>
<keyword evidence="1" id="KW-0328">Glycosyltransferase</keyword>
<dbReference type="STRING" id="362837.SCANT_v1c00940"/>
<dbReference type="PANTHER" id="PTHR22916">
    <property type="entry name" value="GLYCOSYLTRANSFERASE"/>
    <property type="match status" value="1"/>
</dbReference>
<dbReference type="SUPFAM" id="SSF53448">
    <property type="entry name" value="Nucleotide-diphospho-sugar transferases"/>
    <property type="match status" value="1"/>
</dbReference>
<dbReference type="PATRIC" id="fig|362837.3.peg.94"/>
<dbReference type="CDD" id="cd00761">
    <property type="entry name" value="Glyco_tranf_GTA_type"/>
    <property type="match status" value="1"/>
</dbReference>
<accession>A0A0M3SJ25</accession>
<dbReference type="InterPro" id="IPR001173">
    <property type="entry name" value="Glyco_trans_2-like"/>
</dbReference>
<dbReference type="GO" id="GO:0016757">
    <property type="term" value="F:glycosyltransferase activity"/>
    <property type="evidence" value="ECO:0007669"/>
    <property type="project" value="UniProtKB-KW"/>
</dbReference>
<evidence type="ECO:0000256" key="2">
    <source>
        <dbReference type="ARBA" id="ARBA00022679"/>
    </source>
</evidence>
<name>A0A0M3SJ25_9MOLU</name>
<evidence type="ECO:0000256" key="1">
    <source>
        <dbReference type="ARBA" id="ARBA00022676"/>
    </source>
</evidence>
<dbReference type="InterPro" id="IPR029044">
    <property type="entry name" value="Nucleotide-diphossugar_trans"/>
</dbReference>
<reference evidence="4 5" key="1">
    <citation type="journal article" date="2015" name="Genome Announc.">
        <title>Complete Genome Sequence of Spiroplasma cantharicola CC-1T (DSM 21588), a Bacterium Isolated from Soldier Beetle (Cantharis carolinus).</title>
        <authorList>
            <person name="Lo W.S."/>
            <person name="Liu P.Y."/>
            <person name="Kuo C.H."/>
        </authorList>
    </citation>
    <scope>NUCLEOTIDE SEQUENCE [LARGE SCALE GENOMIC DNA]</scope>
    <source>
        <strain evidence="4 5">CC-1</strain>
    </source>
</reference>
<organism evidence="4 5">
    <name type="scientific">Spiroplasma cantharicola</name>
    <dbReference type="NCBI Taxonomy" id="362837"/>
    <lineage>
        <taxon>Bacteria</taxon>
        <taxon>Bacillati</taxon>
        <taxon>Mycoplasmatota</taxon>
        <taxon>Mollicutes</taxon>
        <taxon>Entomoplasmatales</taxon>
        <taxon>Spiroplasmataceae</taxon>
        <taxon>Spiroplasma</taxon>
    </lineage>
</organism>
<dbReference type="Proteomes" id="UP000063919">
    <property type="component" value="Chromosome"/>
</dbReference>
<dbReference type="EMBL" id="CP012622">
    <property type="protein sequence ID" value="ALD66004.1"/>
    <property type="molecule type" value="Genomic_DNA"/>
</dbReference>
<sequence>MLVSFVLTWQDIEENIDATLQSILDQSDNDCEIILIADKMLESNEQLSISRKYFWDIENIKIVINSSIQGASVCWNTAIDLADGEYIHFISQGDIINPNFISLLKKELAKYDNKEIDVLEYTTQLTGLSDKCIDTLLEKGKIYNLNNEYQPFAYLSTSLSNKLFKTNLLKEFGFKFRRFVRYDMLFAYKVLGQANSYLFLNINEPLEEMNLQKVQYSVFDLVNQWTHILNYFRRIGKFKPLKDYLNYAYYKTMIHIWLWNIKKFDNKLLIKKSANFAIRKFEDKREDFMKNNKAFLETEDERFKEIIKGFSSYMKNLLKLAK</sequence>
<evidence type="ECO:0000313" key="5">
    <source>
        <dbReference type="Proteomes" id="UP000063919"/>
    </source>
</evidence>